<reference evidence="2 3" key="1">
    <citation type="journal article" date="2025" name="Microbiol. Resour. Announc.">
        <title>Draft genome sequences for Neonectria magnoliae and Neonectria punicea, canker pathogens of Liriodendron tulipifera and Acer saccharum in West Virginia.</title>
        <authorList>
            <person name="Petronek H.M."/>
            <person name="Kasson M.T."/>
            <person name="Metheny A.M."/>
            <person name="Stauder C.M."/>
            <person name="Lovett B."/>
            <person name="Lynch S.C."/>
            <person name="Garnas J.R."/>
            <person name="Kasson L.R."/>
            <person name="Stajich J.E."/>
        </authorList>
    </citation>
    <scope>NUCLEOTIDE SEQUENCE [LARGE SCALE GENOMIC DNA]</scope>
    <source>
        <strain evidence="2 3">NRRL 64651</strain>
    </source>
</reference>
<evidence type="ECO:0000256" key="1">
    <source>
        <dbReference type="SAM" id="Phobius"/>
    </source>
</evidence>
<protein>
    <submittedName>
        <fullName evidence="2">Uncharacterized protein</fullName>
    </submittedName>
</protein>
<dbReference type="PANTHER" id="PTHR37540:SF9">
    <property type="entry name" value="ZN(2)-C6 FUNGAL-TYPE DOMAIN-CONTAINING PROTEIN"/>
    <property type="match status" value="1"/>
</dbReference>
<keyword evidence="1" id="KW-1133">Transmembrane helix</keyword>
<keyword evidence="1" id="KW-0812">Transmembrane</keyword>
<dbReference type="PANTHER" id="PTHR37540">
    <property type="entry name" value="TRANSCRIPTION FACTOR (ACR-2), PUTATIVE-RELATED-RELATED"/>
    <property type="match status" value="1"/>
</dbReference>
<sequence length="209" mass="23485">MTNTCIDFFLRKTEESPTALTHLSRTFQLLNKRLGSKDAVTDMTIGLTAVLSIRESMRGDLKTNMIHLDGLQQMVELRGGLNSFEDEVSVLQKICSTTMIAGTEERYRHVLCVFPEGASSNMHQLVIDTLNVNTLFNGDPDSSKPNAFEFQAIIPSLLRRLLCIDETEFERFTQVQLVWFFGLVTFVGSFMFQFGRRSSPAGCKHASSS</sequence>
<evidence type="ECO:0000313" key="2">
    <source>
        <dbReference type="EMBL" id="KAK7432430.1"/>
    </source>
</evidence>
<feature type="transmembrane region" description="Helical" evidence="1">
    <location>
        <begin position="177"/>
        <end position="195"/>
    </location>
</feature>
<proteinExistence type="predicted"/>
<keyword evidence="1" id="KW-0472">Membrane</keyword>
<name>A0ABR1IGV1_9HYPO</name>
<organism evidence="2 3">
    <name type="scientific">Neonectria magnoliae</name>
    <dbReference type="NCBI Taxonomy" id="2732573"/>
    <lineage>
        <taxon>Eukaryota</taxon>
        <taxon>Fungi</taxon>
        <taxon>Dikarya</taxon>
        <taxon>Ascomycota</taxon>
        <taxon>Pezizomycotina</taxon>
        <taxon>Sordariomycetes</taxon>
        <taxon>Hypocreomycetidae</taxon>
        <taxon>Hypocreales</taxon>
        <taxon>Nectriaceae</taxon>
        <taxon>Neonectria</taxon>
    </lineage>
</organism>
<accession>A0ABR1IGV1</accession>
<dbReference type="Proteomes" id="UP001498421">
    <property type="component" value="Unassembled WGS sequence"/>
</dbReference>
<comment type="caution">
    <text evidence="2">The sequence shown here is derived from an EMBL/GenBank/DDBJ whole genome shotgun (WGS) entry which is preliminary data.</text>
</comment>
<keyword evidence="3" id="KW-1185">Reference proteome</keyword>
<evidence type="ECO:0000313" key="3">
    <source>
        <dbReference type="Proteomes" id="UP001498421"/>
    </source>
</evidence>
<gene>
    <name evidence="2" type="ORF">QQZ08_000993</name>
</gene>
<dbReference type="EMBL" id="JAZAVK010000005">
    <property type="protein sequence ID" value="KAK7432430.1"/>
    <property type="molecule type" value="Genomic_DNA"/>
</dbReference>